<dbReference type="RefSeq" id="WP_072966865.1">
    <property type="nucleotide sequence ID" value="NZ_FRAJ01000010.1"/>
</dbReference>
<proteinExistence type="predicted"/>
<dbReference type="InterPro" id="IPR022258">
    <property type="entry name" value="Flagellar_operon_YvyF"/>
</dbReference>
<keyword evidence="1" id="KW-0966">Cell projection</keyword>
<keyword evidence="2" id="KW-1185">Reference proteome</keyword>
<keyword evidence="1" id="KW-0282">Flagellum</keyword>
<evidence type="ECO:0000313" key="2">
    <source>
        <dbReference type="Proteomes" id="UP000184082"/>
    </source>
</evidence>
<sequence length="137" mass="16044">MDIRNCKECGKLFQYDGISKLCYSCRKKDEEDFKRVKDYIYDNTGATITEVSEATGVSEDKILRYLREGRLEIVGENPGLVLDCERCGRAIRTGRYCEECAREIEKELRSGFERPVKRVKTEKDRDRMHIASFKKRT</sequence>
<evidence type="ECO:0000313" key="1">
    <source>
        <dbReference type="EMBL" id="SHK13945.1"/>
    </source>
</evidence>
<gene>
    <name evidence="1" type="ORF">SAMN02745883_01351</name>
</gene>
<organism evidence="1 2">
    <name type="scientific">Caminicella sporogenes DSM 14501</name>
    <dbReference type="NCBI Taxonomy" id="1121266"/>
    <lineage>
        <taxon>Bacteria</taxon>
        <taxon>Bacillati</taxon>
        <taxon>Bacillota</taxon>
        <taxon>Clostridia</taxon>
        <taxon>Peptostreptococcales</taxon>
        <taxon>Caminicellaceae</taxon>
        <taxon>Caminicella</taxon>
    </lineage>
</organism>
<dbReference type="NCBIfam" id="TIGR03826">
    <property type="entry name" value="YvyF"/>
    <property type="match status" value="1"/>
</dbReference>
<dbReference type="Proteomes" id="UP000184082">
    <property type="component" value="Unassembled WGS sequence"/>
</dbReference>
<keyword evidence="1" id="KW-0969">Cilium</keyword>
<protein>
    <submittedName>
        <fullName evidence="1">Flagellar operon protein TIGR03826</fullName>
    </submittedName>
</protein>
<dbReference type="EMBL" id="FRAJ01000010">
    <property type="protein sequence ID" value="SHK13945.1"/>
    <property type="molecule type" value="Genomic_DNA"/>
</dbReference>
<name>A0A1M6Q117_9FIRM</name>
<dbReference type="STRING" id="1121266.SAMN02745883_01351"/>
<reference evidence="1 2" key="1">
    <citation type="submission" date="2016-11" db="EMBL/GenBank/DDBJ databases">
        <authorList>
            <person name="Jaros S."/>
            <person name="Januszkiewicz K."/>
            <person name="Wedrychowicz H."/>
        </authorList>
    </citation>
    <scope>NUCLEOTIDE SEQUENCE [LARGE SCALE GENOMIC DNA]</scope>
    <source>
        <strain evidence="1 2">DSM 14501</strain>
    </source>
</reference>
<accession>A0A1M6Q117</accession>
<dbReference type="AlphaFoldDB" id="A0A1M6Q117"/>